<dbReference type="PATRIC" id="fig|1261066.4.peg.212"/>
<accession>S4I4T4</accession>
<keyword evidence="1" id="KW-0472">Membrane</keyword>
<sequence>MFKKFNIHFLKNKKTLKVLLVVFRFIYNFFKILTVNFAPVFLLSFIGTMMNVAGKMNKDKHFNTSEVKYVIESLNSVFLYILLILIVLAVCVCIFYELMKYIKDELKKIDRAQSMPKKVGMRYIFR</sequence>
<evidence type="ECO:0000256" key="1">
    <source>
        <dbReference type="SAM" id="Phobius"/>
    </source>
</evidence>
<keyword evidence="1" id="KW-1133">Transmembrane helix</keyword>
<keyword evidence="1" id="KW-0812">Transmembrane</keyword>
<reference evidence="2 3" key="1">
    <citation type="submission" date="2013-06" db="EMBL/GenBank/DDBJ databases">
        <authorList>
            <person name="Weinstock G."/>
            <person name="Sodergren E."/>
            <person name="Lobos E.A."/>
            <person name="Fulton L."/>
            <person name="Fulton R."/>
            <person name="Courtney L."/>
            <person name="Fronick C."/>
            <person name="O'Laughlin M."/>
            <person name="Godfrey J."/>
            <person name="Wilson R.M."/>
            <person name="Miner T."/>
            <person name="Farmer C."/>
            <person name="Delehaunty K."/>
            <person name="Cordes M."/>
            <person name="Minx P."/>
            <person name="Tomlinson C."/>
            <person name="Chen J."/>
            <person name="Wollam A."/>
            <person name="Pepin K.H."/>
            <person name="Bhonagiri V."/>
            <person name="Zhang X."/>
            <person name="Warren W."/>
            <person name="Mitreva M."/>
            <person name="Mardis E.R."/>
            <person name="Wilson R.K."/>
        </authorList>
    </citation>
    <scope>NUCLEOTIDE SEQUENCE [LARGE SCALE GENOMIC DNA]</scope>
    <source>
        <strain evidence="2 3">JCP8108</strain>
    </source>
</reference>
<dbReference type="HOGENOM" id="CLU_1978313_0_0_11"/>
<gene>
    <name evidence="2" type="ORF">HMPREF1581_00221</name>
</gene>
<dbReference type="Proteomes" id="UP000014521">
    <property type="component" value="Unassembled WGS sequence"/>
</dbReference>
<feature type="transmembrane region" description="Helical" evidence="1">
    <location>
        <begin position="21"/>
        <end position="46"/>
    </location>
</feature>
<proteinExistence type="predicted"/>
<evidence type="ECO:0000313" key="2">
    <source>
        <dbReference type="EMBL" id="EPI49232.1"/>
    </source>
</evidence>
<comment type="caution">
    <text evidence="2">The sequence shown here is derived from an EMBL/GenBank/DDBJ whole genome shotgun (WGS) entry which is preliminary data.</text>
</comment>
<protein>
    <submittedName>
        <fullName evidence="2">Uncharacterized protein</fullName>
    </submittedName>
</protein>
<dbReference type="AlphaFoldDB" id="S4I4T4"/>
<dbReference type="EMBL" id="ATJJ01000007">
    <property type="protein sequence ID" value="EPI49232.1"/>
    <property type="molecule type" value="Genomic_DNA"/>
</dbReference>
<organism evidence="2 3">
    <name type="scientific">Gardnerella vaginalis JCP8108</name>
    <dbReference type="NCBI Taxonomy" id="1261066"/>
    <lineage>
        <taxon>Bacteria</taxon>
        <taxon>Bacillati</taxon>
        <taxon>Actinomycetota</taxon>
        <taxon>Actinomycetes</taxon>
        <taxon>Bifidobacteriales</taxon>
        <taxon>Bifidobacteriaceae</taxon>
        <taxon>Gardnerella</taxon>
    </lineage>
</organism>
<name>S4I4T4_GARVA</name>
<evidence type="ECO:0000313" key="3">
    <source>
        <dbReference type="Proteomes" id="UP000014521"/>
    </source>
</evidence>
<dbReference type="RefSeq" id="WP_016828805.1">
    <property type="nucleotide sequence ID" value="NZ_KE347323.1"/>
</dbReference>
<feature type="transmembrane region" description="Helical" evidence="1">
    <location>
        <begin position="77"/>
        <end position="98"/>
    </location>
</feature>